<evidence type="ECO:0000313" key="4">
    <source>
        <dbReference type="Proteomes" id="UP000694865"/>
    </source>
</evidence>
<keyword evidence="1" id="KW-0175">Coiled coil</keyword>
<dbReference type="Gene3D" id="2.30.29.30">
    <property type="entry name" value="Pleckstrin-homology domain (PH domain)/Phosphotyrosine-binding domain (PTB)"/>
    <property type="match status" value="3"/>
</dbReference>
<name>A0ABM0MRC9_SACKO</name>
<dbReference type="SMART" id="SM00233">
    <property type="entry name" value="PH"/>
    <property type="match status" value="3"/>
</dbReference>
<feature type="compositionally biased region" description="Polar residues" evidence="2">
    <location>
        <begin position="1417"/>
        <end position="1429"/>
    </location>
</feature>
<evidence type="ECO:0000313" key="5">
    <source>
        <dbReference type="RefSeq" id="XP_006822570.1"/>
    </source>
</evidence>
<gene>
    <name evidence="5" type="primary">LOC102800563</name>
</gene>
<reference evidence="5" key="1">
    <citation type="submission" date="2025-08" db="UniProtKB">
        <authorList>
            <consortium name="RefSeq"/>
        </authorList>
    </citation>
    <scope>IDENTIFICATION</scope>
    <source>
        <tissue evidence="5">Testes</tissue>
    </source>
</reference>
<dbReference type="RefSeq" id="XP_006822570.1">
    <property type="nucleotide sequence ID" value="XM_006822507.1"/>
</dbReference>
<dbReference type="PROSITE" id="PS50003">
    <property type="entry name" value="PH_DOMAIN"/>
    <property type="match status" value="3"/>
</dbReference>
<feature type="domain" description="PH" evidence="3">
    <location>
        <begin position="1043"/>
        <end position="1139"/>
    </location>
</feature>
<accession>A0ABM0MRC9</accession>
<dbReference type="PANTHER" id="PTHR12844:SF42">
    <property type="entry name" value="CONNECTOR ENHANCER OF KSR PROTEIN CNK"/>
    <property type="match status" value="1"/>
</dbReference>
<dbReference type="Proteomes" id="UP000694865">
    <property type="component" value="Unplaced"/>
</dbReference>
<organism evidence="4 5">
    <name type="scientific">Saccoglossus kowalevskii</name>
    <name type="common">Acorn worm</name>
    <dbReference type="NCBI Taxonomy" id="10224"/>
    <lineage>
        <taxon>Eukaryota</taxon>
        <taxon>Metazoa</taxon>
        <taxon>Hemichordata</taxon>
        <taxon>Enteropneusta</taxon>
        <taxon>Harrimaniidae</taxon>
        <taxon>Saccoglossus</taxon>
    </lineage>
</organism>
<feature type="region of interest" description="Disordered" evidence="2">
    <location>
        <begin position="1347"/>
        <end position="1367"/>
    </location>
</feature>
<evidence type="ECO:0000259" key="3">
    <source>
        <dbReference type="PROSITE" id="PS50003"/>
    </source>
</evidence>
<keyword evidence="4" id="KW-1185">Reference proteome</keyword>
<dbReference type="Pfam" id="PF00169">
    <property type="entry name" value="PH"/>
    <property type="match status" value="2"/>
</dbReference>
<feature type="compositionally biased region" description="Basic residues" evidence="2">
    <location>
        <begin position="1016"/>
        <end position="1027"/>
    </location>
</feature>
<dbReference type="InterPro" id="IPR051566">
    <property type="entry name" value="CNKSR"/>
</dbReference>
<feature type="domain" description="PH" evidence="3">
    <location>
        <begin position="767"/>
        <end position="861"/>
    </location>
</feature>
<feature type="region of interest" description="Disordered" evidence="2">
    <location>
        <begin position="1415"/>
        <end position="1449"/>
    </location>
</feature>
<feature type="region of interest" description="Disordered" evidence="2">
    <location>
        <begin position="971"/>
        <end position="1027"/>
    </location>
</feature>
<evidence type="ECO:0000256" key="1">
    <source>
        <dbReference type="SAM" id="Coils"/>
    </source>
</evidence>
<dbReference type="PANTHER" id="PTHR12844">
    <property type="entry name" value="CONNECTOR ENCHANCER OF KINASE SUPPRESSOR OF RAS"/>
    <property type="match status" value="1"/>
</dbReference>
<dbReference type="GeneID" id="102800563"/>
<proteinExistence type="predicted"/>
<dbReference type="InterPro" id="IPR011993">
    <property type="entry name" value="PH-like_dom_sf"/>
</dbReference>
<protein>
    <submittedName>
        <fullName evidence="5">Uncharacterized protein LOC102800563</fullName>
    </submittedName>
</protein>
<evidence type="ECO:0000256" key="2">
    <source>
        <dbReference type="SAM" id="MobiDB-lite"/>
    </source>
</evidence>
<dbReference type="SUPFAM" id="SSF50729">
    <property type="entry name" value="PH domain-like"/>
    <property type="match status" value="3"/>
</dbReference>
<feature type="domain" description="PH" evidence="3">
    <location>
        <begin position="471"/>
        <end position="575"/>
    </location>
</feature>
<feature type="coiled-coil region" evidence="1">
    <location>
        <begin position="1161"/>
        <end position="1188"/>
    </location>
</feature>
<dbReference type="InterPro" id="IPR001849">
    <property type="entry name" value="PH_domain"/>
</dbReference>
<sequence>MDSDRFPIHEWKRFLAKVDFFLSVVLPREKISPGTEACRLQLLNHINEIRCEELCAPYLPHVPLQVDGVCKDCATQYEPIGPVDTQHDGRKISTTEKTPVDTESTVLFQTQQQTTASAQETSVVSAKQKSKEITNIDEDNIQDLKEKEISKDSAVIEETARRPSSLSLLQSTIAALEFDNPQENTYSTVDKDKEEFIAELRRYCDAGDIESNTTECLKLTSSKLGPQKVGEKSTKVEESSVFSTKEHKDQVVPVAEEVIQPKTESVSTESAIDLPQFTKQNCIVTSPDEIFHLEKSWESHRSSGSRISSSDFSFDDSEFFDASCSGSFSSTHSSTWSEFSPKSSLELFDAYKRRSLALDCNFSKTFGNTRQPSNSFSGDIELEKKKDYTLSQAKRIKENNRKTIIPSSNELSFITIQLKDKTHLQKSSNKKKIRMNRKLSLSSNIWQALADQLSEDSAFFESPLASSDILKWDQRGWLVCQSEGRKYWCIVADILLCLFDSPESCKAEKVLVLPGYEVKPLIVHLSESQTTAVSGMGKYQFKMTHQNAKGAEFVFSVENEQELSHWIRVIRLASTLDCDFSSDMDDDDSSSSDDTGYLGNLSCYSNNNNDLELPAAKYQLPCLSPDITGGIANSTPGKTFFDLTNDEQKSDQKTFNTEKSRMIFDSSLTSVSSQPMSCNSLGHRTAMRNSVGSYDRSVSVEDSQCSLVDGLLDKGKHDRASTEPSRSLGMKLAQRALKVKDRVSSLRVNKQHRLASNDTTTVKSLSDIRISGELQRKTKNTWVNCWCVVSQRNLYVFKTHQPEELVESIVPLLGCKVSKSQKEKVPNMFKISHPHYKSLYLQAFKFSEMLQWIDVLTKATIPMRASYSDSKLKTTSTLKPTIPLSKSASFNMLHDKFGAGPIKKSNGVANGKITIESPVARKTNMETLKMSKASFLEGYENGKSNVDSHDLDDIIDELASIEDHDDVFVSSSACHSEDDSSQSDLEFSTPRPLRKKSIHGSLGDIPGTALQNNGKKNNKNVKSSKKKLRAKTVIQMPAADWTNPTKAGYLNRKNKGPWVRCWIVLNNDTLYTYKSPEDTHTLDTIMLPGYRITTDVRTAFKSRKQMFKLSHEGARSTYFSSECESEMMAWVSILRKATQKISVEGLNLEKGSSVHFEKTQAEEREALKEEKQQEFQQHLAQLQKQNLLEEVLHNKKELKQKDAKPKTPATKEEIQAKYQKSIEEEELKTLKYQTILNKRRMSAQLKTDDLTKRMTEAKKKKGVSETEYAAMERRLEELNETLKKVEGNITRNKNMKEKVVESLKDKKELELKIVAQQQRMKLHRKAAAEKALLTISETVGQISPKASEQIARRQLPDTTAASNGKRKARALPVIPVNLSPSVSIRSGLTDCGGDNSSEYYDKLSLSSSISTHSFVSERTTSSGETSHTLAPSDDRSLSSLERQSAFEDDHCSDRIEVPRVVVVSASDDGEDIHSNNGDLLNTECSKSPRITPVITEVSADTIAEIEAFEKLAMDMLKRDIY</sequence>
<feature type="coiled-coil region" evidence="1">
    <location>
        <begin position="1261"/>
        <end position="1326"/>
    </location>
</feature>